<dbReference type="Proteomes" id="UP000320839">
    <property type="component" value="Chromosome"/>
</dbReference>
<reference evidence="1 2" key="1">
    <citation type="submission" date="2019-02" db="EMBL/GenBank/DDBJ databases">
        <title>Deep-cultivation of Planctomycetes and their phenomic and genomic characterization uncovers novel biology.</title>
        <authorList>
            <person name="Wiegand S."/>
            <person name="Jogler M."/>
            <person name="Boedeker C."/>
            <person name="Pinto D."/>
            <person name="Vollmers J."/>
            <person name="Rivas-Marin E."/>
            <person name="Kohn T."/>
            <person name="Peeters S.H."/>
            <person name="Heuer A."/>
            <person name="Rast P."/>
            <person name="Oberbeckmann S."/>
            <person name="Bunk B."/>
            <person name="Jeske O."/>
            <person name="Meyerdierks A."/>
            <person name="Storesund J.E."/>
            <person name="Kallscheuer N."/>
            <person name="Luecker S."/>
            <person name="Lage O.M."/>
            <person name="Pohl T."/>
            <person name="Merkel B.J."/>
            <person name="Hornburger P."/>
            <person name="Mueller R.-W."/>
            <person name="Bruemmer F."/>
            <person name="Labrenz M."/>
            <person name="Spormann A.M."/>
            <person name="Op den Camp H."/>
            <person name="Overmann J."/>
            <person name="Amann R."/>
            <person name="Jetten M.S.M."/>
            <person name="Mascher T."/>
            <person name="Medema M.H."/>
            <person name="Devos D.P."/>
            <person name="Kaster A.-K."/>
            <person name="Ovreas L."/>
            <person name="Rohde M."/>
            <person name="Galperin M.Y."/>
            <person name="Jogler C."/>
        </authorList>
    </citation>
    <scope>NUCLEOTIDE SEQUENCE [LARGE SCALE GENOMIC DNA]</scope>
    <source>
        <strain evidence="1 2">Pan153</strain>
    </source>
</reference>
<organism evidence="1 2">
    <name type="scientific">Gimesia panareensis</name>
    <dbReference type="NCBI Taxonomy" id="2527978"/>
    <lineage>
        <taxon>Bacteria</taxon>
        <taxon>Pseudomonadati</taxon>
        <taxon>Planctomycetota</taxon>
        <taxon>Planctomycetia</taxon>
        <taxon>Planctomycetales</taxon>
        <taxon>Planctomycetaceae</taxon>
        <taxon>Gimesia</taxon>
    </lineage>
</organism>
<gene>
    <name evidence="1" type="ORF">Pan153_02450</name>
</gene>
<protein>
    <submittedName>
        <fullName evidence="1">Uncharacterized protein</fullName>
    </submittedName>
</protein>
<evidence type="ECO:0000313" key="1">
    <source>
        <dbReference type="EMBL" id="QDV15629.1"/>
    </source>
</evidence>
<proteinExistence type="predicted"/>
<accession>A0A518FH09</accession>
<name>A0A518FH09_9PLAN</name>
<evidence type="ECO:0000313" key="2">
    <source>
        <dbReference type="Proteomes" id="UP000320839"/>
    </source>
</evidence>
<dbReference type="AlphaFoldDB" id="A0A518FH09"/>
<sequence>MVFQPLDPGDKESFDKMRELFSSAQVDQSVRQALQL</sequence>
<dbReference type="EMBL" id="CP036317">
    <property type="protein sequence ID" value="QDV15629.1"/>
    <property type="molecule type" value="Genomic_DNA"/>
</dbReference>